<dbReference type="EMBL" id="MT732451">
    <property type="protein sequence ID" value="QQO97526.1"/>
    <property type="molecule type" value="Genomic_DNA"/>
</dbReference>
<evidence type="ECO:0000313" key="2">
    <source>
        <dbReference type="Proteomes" id="UP000693768"/>
    </source>
</evidence>
<gene>
    <name evidence="1" type="ORF">Molly1_43</name>
</gene>
<organism evidence="1 2">
    <name type="scientific">Maribacter phage Molly_1</name>
    <dbReference type="NCBI Taxonomy" id="2745685"/>
    <lineage>
        <taxon>Viruses</taxon>
        <taxon>Duplodnaviria</taxon>
        <taxon>Heunggongvirae</taxon>
        <taxon>Uroviricota</taxon>
        <taxon>Caudoviricetes</taxon>
        <taxon>Molycolviridae</taxon>
        <taxon>Mollyvirus</taxon>
        <taxon>Mollyvirus molly</taxon>
    </lineage>
</organism>
<keyword evidence="2" id="KW-1185">Reference proteome</keyword>
<protein>
    <submittedName>
        <fullName evidence="1">Uncharacterized protein</fullName>
    </submittedName>
</protein>
<evidence type="ECO:0000313" key="1">
    <source>
        <dbReference type="EMBL" id="QQO97526.1"/>
    </source>
</evidence>
<name>A0A8E4UYC2_9CAUD</name>
<proteinExistence type="predicted"/>
<reference evidence="1" key="1">
    <citation type="submission" date="2020-07" db="EMBL/GenBank/DDBJ databases">
        <title>Highly diverse flavobacterial phages as mortality factor during North Sea spring blooms.</title>
        <authorList>
            <person name="Bartlau N."/>
            <person name="Wichels A."/>
            <person name="Krohne G."/>
            <person name="Adriaenssens E.M."/>
            <person name="Heins A."/>
            <person name="Fuchs B.M."/>
            <person name="Amann R."/>
            <person name="Moraru C."/>
        </authorList>
    </citation>
    <scope>NUCLEOTIDE SEQUENCE</scope>
</reference>
<sequence length="187" mass="20820">MSIDWKIIVPVVAVIGWLVYKFVKGELTSENIGDTIKEVLEFPLVVDLMAYLSDGRLTLGEIIKIVETGMSYVIRLDLETGKRVAEPIGDEIFSASDTIEEDNLASLKRQLTEEGIPFEASTSRLARSVKINVDGEVFGLYPDSGYIKKSNESSKFVTINAKATDNLASRDEFKNNPRALVNFIKRV</sequence>
<accession>A0A8E4UYC2</accession>
<dbReference type="Proteomes" id="UP000693768">
    <property type="component" value="Segment"/>
</dbReference>